<feature type="region of interest" description="Disordered" evidence="1">
    <location>
        <begin position="74"/>
        <end position="99"/>
    </location>
</feature>
<reference evidence="3 4" key="1">
    <citation type="submission" date="2020-08" db="EMBL/GenBank/DDBJ databases">
        <title>Plant Genome Project.</title>
        <authorList>
            <person name="Zhang R.-G."/>
        </authorList>
    </citation>
    <scope>NUCLEOTIDE SEQUENCE [LARGE SCALE GENOMIC DNA]</scope>
    <source>
        <tissue evidence="3">Rhizome</tissue>
    </source>
</reference>
<keyword evidence="2" id="KW-1133">Transmembrane helix</keyword>
<evidence type="ECO:0000313" key="3">
    <source>
        <dbReference type="EMBL" id="KAG6522496.1"/>
    </source>
</evidence>
<dbReference type="AlphaFoldDB" id="A0A8J5LJD5"/>
<evidence type="ECO:0000256" key="1">
    <source>
        <dbReference type="SAM" id="MobiDB-lite"/>
    </source>
</evidence>
<sequence>MASGSAYFPLRPLFHDRCNPSHSRFSSLLRPSPLLPVHLGFACLTLRSTADGVRVKSHAAADDPALLRRPLDFAPSQEDQPDEPFSSADRRTPGRSRRRKDEDWLDWEDVILEDTVPLVSFVRMILHSGNLFFITTANAICDENGMYKSGDRLIPEHEKTILERLLPYHPQSQKKIELRASLPKPALIGGVSRVEEDEENIDPALRRACTADHTLFSGTTVLNNSGSRVAEDPLASDVLFLHVTAAVAAILISFRLFAIVILSFLCALVIVLTTQLLGDILCVVPRPGVLQPPASQVPAASCFPSAGTPAGIQLQLISSASANLTALLISAYPLQISY</sequence>
<comment type="caution">
    <text evidence="3">The sequence shown here is derived from an EMBL/GenBank/DDBJ whole genome shotgun (WGS) entry which is preliminary data.</text>
</comment>
<dbReference type="PANTHER" id="PTHR33415">
    <property type="entry name" value="PROTEIN EMBRYO DEFECTIVE 514"/>
    <property type="match status" value="1"/>
</dbReference>
<dbReference type="EMBL" id="JACMSC010000005">
    <property type="protein sequence ID" value="KAG6522496.1"/>
    <property type="molecule type" value="Genomic_DNA"/>
</dbReference>
<organism evidence="3 4">
    <name type="scientific">Zingiber officinale</name>
    <name type="common">Ginger</name>
    <name type="synonym">Amomum zingiber</name>
    <dbReference type="NCBI Taxonomy" id="94328"/>
    <lineage>
        <taxon>Eukaryota</taxon>
        <taxon>Viridiplantae</taxon>
        <taxon>Streptophyta</taxon>
        <taxon>Embryophyta</taxon>
        <taxon>Tracheophyta</taxon>
        <taxon>Spermatophyta</taxon>
        <taxon>Magnoliopsida</taxon>
        <taxon>Liliopsida</taxon>
        <taxon>Zingiberales</taxon>
        <taxon>Zingiberaceae</taxon>
        <taxon>Zingiber</taxon>
    </lineage>
</organism>
<evidence type="ECO:0000256" key="2">
    <source>
        <dbReference type="SAM" id="Phobius"/>
    </source>
</evidence>
<evidence type="ECO:0000313" key="4">
    <source>
        <dbReference type="Proteomes" id="UP000734854"/>
    </source>
</evidence>
<feature type="transmembrane region" description="Helical" evidence="2">
    <location>
        <begin position="239"/>
        <end position="272"/>
    </location>
</feature>
<keyword evidence="4" id="KW-1185">Reference proteome</keyword>
<keyword evidence="2" id="KW-0472">Membrane</keyword>
<gene>
    <name evidence="3" type="ORF">ZIOFF_019636</name>
</gene>
<name>A0A8J5LJD5_ZINOF</name>
<dbReference type="Proteomes" id="UP000734854">
    <property type="component" value="Unassembled WGS sequence"/>
</dbReference>
<dbReference type="GO" id="GO:1901259">
    <property type="term" value="P:chloroplast rRNA processing"/>
    <property type="evidence" value="ECO:0007669"/>
    <property type="project" value="TreeGrafter"/>
</dbReference>
<dbReference type="PANTHER" id="PTHR33415:SF15">
    <property type="entry name" value="PROTEIN DCL HOMOLOG, CHLOROPLASTIC"/>
    <property type="match status" value="1"/>
</dbReference>
<proteinExistence type="predicted"/>
<accession>A0A8J5LJD5</accession>
<keyword evidence="2" id="KW-0812">Transmembrane</keyword>
<dbReference type="InterPro" id="IPR044673">
    <property type="entry name" value="DCL-like"/>
</dbReference>
<dbReference type="GO" id="GO:0009507">
    <property type="term" value="C:chloroplast"/>
    <property type="evidence" value="ECO:0007669"/>
    <property type="project" value="TreeGrafter"/>
</dbReference>
<dbReference type="GO" id="GO:0009658">
    <property type="term" value="P:chloroplast organization"/>
    <property type="evidence" value="ECO:0007669"/>
    <property type="project" value="TreeGrafter"/>
</dbReference>
<protein>
    <submittedName>
        <fullName evidence="3">Uncharacterized protein</fullName>
    </submittedName>
</protein>